<sequence length="902" mass="98686">MSSPSPKPKWTGRLNNAVRRSSTMLSFGRNSSSSRPSSIQGDRERDSFDNASITRQKLDTTQATLAPPAAANHVVSPVNESPAREMAAEAEAVGPSPLGQAIQTTGSEQADATSPIGYVPPPLVDSSIGNPGAFTDQTDELPQPLAVSDPFMPPKASSVKGPPSSYAPSVHDIPASVPVSKSHGQEPPTEPESEPSASRDVPLVSTPPPQVNPTGDVPVAADVPASIPEPEIALIPSTSEPAQIYVPERPSTPLEKPDSALSYFDPSRSQTLGHDISRTVEVNPVSIPVLPPVPETGRSVLPIPVDITGIHPMPVPVHEQNSLPSLDGENVPLREPIFRALPVNELRSVEENWGQGHRDEPEANGSAHHDIPSIRSNGYSDPFSPPIAPRITVSDVNVREMPSPHTSEPTTVERHDDGPFKVEFPHAVPLYQSPPSTHLSRHHLEANETQPLLGTSKGQSYLEPSPTARNTQVNVSPLNAGSINSWTPQAVTSFPKLHDLGWIEYHLPDGTFYYVHPTHRVTTDVNLRFEKVLNGVTAFLENLKDNVPTGCEMWLRDGRDSKKKFAPVRSWVNHQTRSVIIESGRTQKKSKRIEEDQLDMEYRYWSFMECHPAHAVLPLNAKNEAFEALSWAWTDRLLPSNQIVPAPFTQDECQELNSLLRSFSADQDGIQTRLVARILIRVAIWRQAFFRPNKPLPKDVVSSLTPIIRRRRPIVRGFFDVAISIVCLGIPYIFYERHTQHRMDEESNLRSASPMFIIGAGTCVVAAIVLSAAVTFLSFPGLVGVARIAGLITTLFASFSIAATLVAIFRYKADLVRNAPQIGEGLMWVSKRSFVFSLPMVFLAYAIIGFVVAIVFYYIKGPAPTNMFTIQNSIAYSTQWTTVSAFGAIAGILTMSALLFKL</sequence>
<feature type="transmembrane region" description="Helical" evidence="2">
    <location>
        <begin position="756"/>
        <end position="779"/>
    </location>
</feature>
<evidence type="ECO:0000313" key="4">
    <source>
        <dbReference type="Proteomes" id="UP000629468"/>
    </source>
</evidence>
<comment type="caution">
    <text evidence="3">The sequence shown here is derived from an EMBL/GenBank/DDBJ whole genome shotgun (WGS) entry which is preliminary data.</text>
</comment>
<feature type="transmembrane region" description="Helical" evidence="2">
    <location>
        <begin position="834"/>
        <end position="859"/>
    </location>
</feature>
<reference evidence="3 4" key="1">
    <citation type="journal article" name="Sci. Rep.">
        <title>Telomere-to-telomere assembled and centromere annotated genomes of the two main subspecies of the button mushroom Agaricus bisporus reveal especially polymorphic chromosome ends.</title>
        <authorList>
            <person name="Sonnenberg A.S.M."/>
            <person name="Sedaghat-Telgerd N."/>
            <person name="Lavrijssen B."/>
            <person name="Ohm R.A."/>
            <person name="Hendrickx P.M."/>
            <person name="Scholtmeijer K."/>
            <person name="Baars J.J.P."/>
            <person name="van Peer A."/>
        </authorList>
    </citation>
    <scope>NUCLEOTIDE SEQUENCE [LARGE SCALE GENOMIC DNA]</scope>
    <source>
        <strain evidence="3 4">H119_p4</strain>
    </source>
</reference>
<dbReference type="EMBL" id="JABXXO010000006">
    <property type="protein sequence ID" value="KAF7775618.1"/>
    <property type="molecule type" value="Genomic_DNA"/>
</dbReference>
<evidence type="ECO:0000256" key="2">
    <source>
        <dbReference type="SAM" id="Phobius"/>
    </source>
</evidence>
<organism evidence="3 4">
    <name type="scientific">Agaricus bisporus var. burnettii</name>
    <dbReference type="NCBI Taxonomy" id="192524"/>
    <lineage>
        <taxon>Eukaryota</taxon>
        <taxon>Fungi</taxon>
        <taxon>Dikarya</taxon>
        <taxon>Basidiomycota</taxon>
        <taxon>Agaricomycotina</taxon>
        <taxon>Agaricomycetes</taxon>
        <taxon>Agaricomycetidae</taxon>
        <taxon>Agaricales</taxon>
        <taxon>Agaricineae</taxon>
        <taxon>Agaricaceae</taxon>
        <taxon>Agaricus</taxon>
    </lineage>
</organism>
<feature type="transmembrane region" description="Helical" evidence="2">
    <location>
        <begin position="785"/>
        <end position="809"/>
    </location>
</feature>
<feature type="compositionally biased region" description="Basic and acidic residues" evidence="1">
    <location>
        <begin position="356"/>
        <end position="372"/>
    </location>
</feature>
<gene>
    <name evidence="3" type="ORF">Agabi119p4_4011</name>
</gene>
<keyword evidence="2" id="KW-0472">Membrane</keyword>
<accession>A0A8H7F2G9</accession>
<feature type="compositionally biased region" description="Polar residues" evidence="1">
    <location>
        <begin position="18"/>
        <end position="30"/>
    </location>
</feature>
<dbReference type="Proteomes" id="UP000629468">
    <property type="component" value="Unassembled WGS sequence"/>
</dbReference>
<feature type="transmembrane region" description="Helical" evidence="2">
    <location>
        <begin position="714"/>
        <end position="735"/>
    </location>
</feature>
<feature type="region of interest" description="Disordered" evidence="1">
    <location>
        <begin position="449"/>
        <end position="472"/>
    </location>
</feature>
<evidence type="ECO:0000256" key="1">
    <source>
        <dbReference type="SAM" id="MobiDB-lite"/>
    </source>
</evidence>
<feature type="compositionally biased region" description="Polar residues" evidence="1">
    <location>
        <begin position="101"/>
        <end position="112"/>
    </location>
</feature>
<feature type="compositionally biased region" description="Polar residues" evidence="1">
    <location>
        <begin position="449"/>
        <end position="459"/>
    </location>
</feature>
<name>A0A8H7F2G9_AGABI</name>
<feature type="transmembrane region" description="Helical" evidence="2">
    <location>
        <begin position="879"/>
        <end position="900"/>
    </location>
</feature>
<keyword evidence="2" id="KW-1133">Transmembrane helix</keyword>
<keyword evidence="2" id="KW-0812">Transmembrane</keyword>
<protein>
    <submittedName>
        <fullName evidence="3">Uncharacterized protein</fullName>
    </submittedName>
</protein>
<evidence type="ECO:0000313" key="3">
    <source>
        <dbReference type="EMBL" id="KAF7775618.1"/>
    </source>
</evidence>
<feature type="region of interest" description="Disordered" evidence="1">
    <location>
        <begin position="1"/>
        <end position="217"/>
    </location>
</feature>
<feature type="compositionally biased region" description="Low complexity" evidence="1">
    <location>
        <begin position="60"/>
        <end position="71"/>
    </location>
</feature>
<feature type="region of interest" description="Disordered" evidence="1">
    <location>
        <begin position="352"/>
        <end position="388"/>
    </location>
</feature>
<dbReference type="AlphaFoldDB" id="A0A8H7F2G9"/>
<proteinExistence type="predicted"/>